<organism evidence="2 3">
    <name type="scientific">Phytophthora oleae</name>
    <dbReference type="NCBI Taxonomy" id="2107226"/>
    <lineage>
        <taxon>Eukaryota</taxon>
        <taxon>Sar</taxon>
        <taxon>Stramenopiles</taxon>
        <taxon>Oomycota</taxon>
        <taxon>Peronosporomycetes</taxon>
        <taxon>Peronosporales</taxon>
        <taxon>Peronosporaceae</taxon>
        <taxon>Phytophthora</taxon>
    </lineage>
</organism>
<evidence type="ECO:0000313" key="3">
    <source>
        <dbReference type="Proteomes" id="UP001632037"/>
    </source>
</evidence>
<evidence type="ECO:0000313" key="2">
    <source>
        <dbReference type="EMBL" id="KAL3664753.1"/>
    </source>
</evidence>
<reference evidence="2 3" key="1">
    <citation type="submission" date="2024-09" db="EMBL/GenBank/DDBJ databases">
        <title>Genome sequencing and assembly of Phytophthora oleae, isolate VK10A, causative agent of rot of olive drupes.</title>
        <authorList>
            <person name="Conti Taguali S."/>
            <person name="Riolo M."/>
            <person name="La Spada F."/>
            <person name="Cacciola S.O."/>
            <person name="Dionisio G."/>
        </authorList>
    </citation>
    <scope>NUCLEOTIDE SEQUENCE [LARGE SCALE GENOMIC DNA]</scope>
    <source>
        <strain evidence="2 3">VK10A</strain>
    </source>
</reference>
<proteinExistence type="predicted"/>
<keyword evidence="3" id="KW-1185">Reference proteome</keyword>
<sequence length="194" mass="21395">METERAMQMLQDLVGAGTLLMVLVLRWTDAGNHFQAVTYDQERHAAYMDQYDEYTGIRNDILEKYGYECLDTQPYDGIKTIRAATKELKALRRAVKKMKEESQLKEGDGAKGRGARETESSQGRQEPKTEETREGEVSRQTGGGLSIKQEDQMRGGLSVDSTDTGDFGVKCEECGESEGDASHTRGNVAGGVGN</sequence>
<name>A0ABD3FDF8_9STRA</name>
<accession>A0ABD3FDF8</accession>
<dbReference type="Proteomes" id="UP001632037">
    <property type="component" value="Unassembled WGS sequence"/>
</dbReference>
<dbReference type="AlphaFoldDB" id="A0ABD3FDF8"/>
<dbReference type="EMBL" id="JBIMZQ010000023">
    <property type="protein sequence ID" value="KAL3664753.1"/>
    <property type="molecule type" value="Genomic_DNA"/>
</dbReference>
<evidence type="ECO:0000256" key="1">
    <source>
        <dbReference type="SAM" id="MobiDB-lite"/>
    </source>
</evidence>
<feature type="compositionally biased region" description="Basic and acidic residues" evidence="1">
    <location>
        <begin position="97"/>
        <end position="137"/>
    </location>
</feature>
<feature type="region of interest" description="Disordered" evidence="1">
    <location>
        <begin position="96"/>
        <end position="194"/>
    </location>
</feature>
<comment type="caution">
    <text evidence="2">The sequence shown here is derived from an EMBL/GenBank/DDBJ whole genome shotgun (WGS) entry which is preliminary data.</text>
</comment>
<gene>
    <name evidence="2" type="ORF">V7S43_010500</name>
</gene>
<protein>
    <submittedName>
        <fullName evidence="2">Uncharacterized protein</fullName>
    </submittedName>
</protein>